<feature type="domain" description="Heterokaryon incompatibility" evidence="3">
    <location>
        <begin position="146"/>
        <end position="280"/>
    </location>
</feature>
<feature type="region of interest" description="Disordered" evidence="2">
    <location>
        <begin position="646"/>
        <end position="667"/>
    </location>
</feature>
<protein>
    <recommendedName>
        <fullName evidence="3">Heterokaryon incompatibility domain-containing protein</fullName>
    </recommendedName>
</protein>
<dbReference type="InterPro" id="IPR010730">
    <property type="entry name" value="HET"/>
</dbReference>
<keyword evidence="1" id="KW-0175">Coiled coil</keyword>
<dbReference type="Proteomes" id="UP001396898">
    <property type="component" value="Unassembled WGS sequence"/>
</dbReference>
<sequence>MLFRSRVTERQFCSEDYLYLFPYYTFEPSLCFGEDDDGSRRVVIAGLAVVPELPSSSDSYNEIEINHQLRARGFPILSKEEHQQHYSAITRPGQPVMACEEIREYLETCKSKHSMCRKEPSQPMPLLLVDCRDRSLKQNLSTEDEYVALSYVWGQVTIHQLDNGHLPELLPRTIEDAIELTLALGYDYLWVDQFCINQDNPAKKHEQIRSMGRIYGEAELTLVAACGDDANHGLPGVASHPRRQYSSLWLDGCIVQSYQGNASAAVTYSTWNNRGWTFQEGYLSPRLLFIGTNEVVFQCRDALHSESCPGPWDWEVRNGLSRWHSTYRFDTAPFIIGDDEEFGHDEGSNFWMRYAIMVRKFWGRSLRFDDDAVLACTAGLEHLKAQWKKGLWRTSSEDSAGLTFVHGMPLIVPHSDGKRRSQELQMWADCLKFRLHKVEVRRRESSPSWSWAGYAAVDHHSTRDSSLEIPYKVRVVDSNPVIEDVSFASPICNYESKSIGSFPALSAQGLVEDFETLTTADLLVLKSYAIPHDLFDTNREDPFKTEFCVTTSEFYIDCSNRRLPAEVIHKQTAYGAFDVVVITANHWTSFGYVQQRDWRAQCLLLERVDEMYHQRVGYAVVSGKSPKIMVPSDICKPVFEDDCTLPPSAPAAPRRAPAPPTLSERRDLTPEAEQRLMNTVRHFCERLDFAKTGITTAIHDPWKPGSPPMPRPIHAQAPRAGKFEESRGGKVDNALKGLEALQRNELEEEIPRAKDCLQTYVDQLFSYHVGHRVVYIERAKAKLRRDGAIRDHMDLLPLLIQALQEASRRPSRCHDDFQNLLDAAKREALGLEAELELLRAELCLYHPVHPSLWQFRKLLSRICADRHHSLLVDPPRQDPLHRFFLMHRWAPRCADLLESQGFPGCGPGVLQNVKQVYNDGLLTYNRQAHGWDKEEKYKSPQKVKRWMKKVGFDV</sequence>
<dbReference type="EMBL" id="JAQQWI010000017">
    <property type="protein sequence ID" value="KAK8006097.1"/>
    <property type="molecule type" value="Genomic_DNA"/>
</dbReference>
<gene>
    <name evidence="4" type="ORF">PG991_012394</name>
</gene>
<accession>A0ABR1R9W8</accession>
<feature type="coiled-coil region" evidence="1">
    <location>
        <begin position="814"/>
        <end position="841"/>
    </location>
</feature>
<evidence type="ECO:0000256" key="2">
    <source>
        <dbReference type="SAM" id="MobiDB-lite"/>
    </source>
</evidence>
<dbReference type="PANTHER" id="PTHR33112:SF1">
    <property type="entry name" value="HETEROKARYON INCOMPATIBILITY DOMAIN-CONTAINING PROTEIN"/>
    <property type="match status" value="1"/>
</dbReference>
<reference evidence="4 5" key="1">
    <citation type="submission" date="2023-01" db="EMBL/GenBank/DDBJ databases">
        <title>Analysis of 21 Apiospora genomes using comparative genomics revels a genus with tremendous synthesis potential of carbohydrate active enzymes and secondary metabolites.</title>
        <authorList>
            <person name="Sorensen T."/>
        </authorList>
    </citation>
    <scope>NUCLEOTIDE SEQUENCE [LARGE SCALE GENOMIC DNA]</scope>
    <source>
        <strain evidence="4 5">CBS 20057</strain>
    </source>
</reference>
<organism evidence="4 5">
    <name type="scientific">Apiospora marii</name>
    <dbReference type="NCBI Taxonomy" id="335849"/>
    <lineage>
        <taxon>Eukaryota</taxon>
        <taxon>Fungi</taxon>
        <taxon>Dikarya</taxon>
        <taxon>Ascomycota</taxon>
        <taxon>Pezizomycotina</taxon>
        <taxon>Sordariomycetes</taxon>
        <taxon>Xylariomycetidae</taxon>
        <taxon>Amphisphaeriales</taxon>
        <taxon>Apiosporaceae</taxon>
        <taxon>Apiospora</taxon>
    </lineage>
</organism>
<dbReference type="PANTHER" id="PTHR33112">
    <property type="entry name" value="DOMAIN PROTEIN, PUTATIVE-RELATED"/>
    <property type="match status" value="1"/>
</dbReference>
<evidence type="ECO:0000313" key="4">
    <source>
        <dbReference type="EMBL" id="KAK8006097.1"/>
    </source>
</evidence>
<evidence type="ECO:0000256" key="1">
    <source>
        <dbReference type="SAM" id="Coils"/>
    </source>
</evidence>
<dbReference type="Pfam" id="PF06985">
    <property type="entry name" value="HET"/>
    <property type="match status" value="1"/>
</dbReference>
<keyword evidence="5" id="KW-1185">Reference proteome</keyword>
<name>A0ABR1R9W8_9PEZI</name>
<evidence type="ECO:0000259" key="3">
    <source>
        <dbReference type="Pfam" id="PF06985"/>
    </source>
</evidence>
<proteinExistence type="predicted"/>
<comment type="caution">
    <text evidence="4">The sequence shown here is derived from an EMBL/GenBank/DDBJ whole genome shotgun (WGS) entry which is preliminary data.</text>
</comment>
<evidence type="ECO:0000313" key="5">
    <source>
        <dbReference type="Proteomes" id="UP001396898"/>
    </source>
</evidence>